<gene>
    <name evidence="1" type="ORF">LKE01_17140</name>
</gene>
<dbReference type="GeneID" id="71566951"/>
<sequence>MEKQDLASARRRMKSPNIKTRKRALKIIHDIKRKKQQTLLNKE</sequence>
<protein>
    <submittedName>
        <fullName evidence="1">Uncharacterized protein</fullName>
    </submittedName>
</protein>
<name>A0A511DYL9_LENKE</name>
<dbReference type="OrthoDB" id="2148837at2"/>
<keyword evidence="2" id="KW-1185">Reference proteome</keyword>
<dbReference type="InterPro" id="IPR049844">
    <property type="entry name" value="RsaX20-like"/>
</dbReference>
<dbReference type="Proteomes" id="UP000321893">
    <property type="component" value="Unassembled WGS sequence"/>
</dbReference>
<organism evidence="1 2">
    <name type="scientific">Lentilactobacillus kefiri</name>
    <name type="common">Lactobacillus kefiri</name>
    <dbReference type="NCBI Taxonomy" id="33962"/>
    <lineage>
        <taxon>Bacteria</taxon>
        <taxon>Bacillati</taxon>
        <taxon>Bacillota</taxon>
        <taxon>Bacilli</taxon>
        <taxon>Lactobacillales</taxon>
        <taxon>Lactobacillaceae</taxon>
        <taxon>Lentilactobacillus</taxon>
    </lineage>
</organism>
<dbReference type="RefSeq" id="WP_095344949.1">
    <property type="nucleotide sequence ID" value="NZ_BJVK01000025.1"/>
</dbReference>
<accession>A0A511DYL9</accession>
<dbReference type="EMBL" id="BJVK01000025">
    <property type="protein sequence ID" value="GEL28894.1"/>
    <property type="molecule type" value="Genomic_DNA"/>
</dbReference>
<evidence type="ECO:0000313" key="1">
    <source>
        <dbReference type="EMBL" id="GEL28894.1"/>
    </source>
</evidence>
<dbReference type="AlphaFoldDB" id="A0A511DYL9"/>
<evidence type="ECO:0000313" key="2">
    <source>
        <dbReference type="Proteomes" id="UP000321893"/>
    </source>
</evidence>
<proteinExistence type="predicted"/>
<dbReference type="NCBIfam" id="NF038026">
    <property type="entry name" value="RsaX20_sORF"/>
    <property type="match status" value="1"/>
</dbReference>
<comment type="caution">
    <text evidence="1">The sequence shown here is derived from an EMBL/GenBank/DDBJ whole genome shotgun (WGS) entry which is preliminary data.</text>
</comment>
<reference evidence="1" key="1">
    <citation type="submission" date="2019-07" db="EMBL/GenBank/DDBJ databases">
        <title>Whole genome shotgun sequence of Lactobacillus kefiri NBRC 15888.</title>
        <authorList>
            <person name="Hosoyama A."/>
            <person name="Uohara A."/>
            <person name="Ohji S."/>
            <person name="Ichikawa N."/>
        </authorList>
    </citation>
    <scope>NUCLEOTIDE SEQUENCE [LARGE SCALE GENOMIC DNA]</scope>
    <source>
        <strain evidence="1">NBRC 15888</strain>
    </source>
</reference>